<dbReference type="Gene3D" id="3.30.70.260">
    <property type="match status" value="1"/>
</dbReference>
<evidence type="ECO:0000256" key="1">
    <source>
        <dbReference type="ARBA" id="ARBA00023235"/>
    </source>
</evidence>
<dbReference type="EMBL" id="WMFA01000001">
    <property type="protein sequence ID" value="MYL69560.1"/>
    <property type="molecule type" value="Genomic_DNA"/>
</dbReference>
<dbReference type="EC" id="5.3.1.6" evidence="2"/>
<protein>
    <recommendedName>
        <fullName evidence="2">Ribose 5-phosphate isomerase A</fullName>
        <ecNumber evidence="2">5.3.1.6</ecNumber>
    </recommendedName>
</protein>
<dbReference type="AlphaFoldDB" id="A0A845F6J7"/>
<dbReference type="PANTHER" id="PTHR11934:SF0">
    <property type="entry name" value="RIBOSE-5-PHOSPHATE ISOMERASE"/>
    <property type="match status" value="1"/>
</dbReference>
<dbReference type="GO" id="GO:0006014">
    <property type="term" value="P:D-ribose metabolic process"/>
    <property type="evidence" value="ECO:0007669"/>
    <property type="project" value="TreeGrafter"/>
</dbReference>
<dbReference type="SUPFAM" id="SSF75445">
    <property type="entry name" value="D-ribose-5-phosphate isomerase (RpiA), lid domain"/>
    <property type="match status" value="1"/>
</dbReference>
<accession>A0A845F6J7</accession>
<organism evidence="3 4">
    <name type="scientific">Halobacillus litoralis</name>
    <dbReference type="NCBI Taxonomy" id="45668"/>
    <lineage>
        <taxon>Bacteria</taxon>
        <taxon>Bacillati</taxon>
        <taxon>Bacillota</taxon>
        <taxon>Bacilli</taxon>
        <taxon>Bacillales</taxon>
        <taxon>Bacillaceae</taxon>
        <taxon>Halobacillus</taxon>
    </lineage>
</organism>
<dbReference type="GO" id="GO:0004751">
    <property type="term" value="F:ribose-5-phosphate isomerase activity"/>
    <property type="evidence" value="ECO:0007669"/>
    <property type="project" value="UniProtKB-UniRule"/>
</dbReference>
<reference evidence="3 4" key="1">
    <citation type="submission" date="2019-11" db="EMBL/GenBank/DDBJ databases">
        <title>Genome sequences of 17 halophilic strains isolated from different environments.</title>
        <authorList>
            <person name="Furrow R.E."/>
        </authorList>
    </citation>
    <scope>NUCLEOTIDE SEQUENCE [LARGE SCALE GENOMIC DNA]</scope>
    <source>
        <strain evidence="3 4">SL-4</strain>
    </source>
</reference>
<dbReference type="SUPFAM" id="SSF100950">
    <property type="entry name" value="NagB/RpiA/CoA transferase-like"/>
    <property type="match status" value="1"/>
</dbReference>
<dbReference type="Gene3D" id="3.40.50.1360">
    <property type="match status" value="1"/>
</dbReference>
<dbReference type="InterPro" id="IPR037171">
    <property type="entry name" value="NagB/RpiA_transferase-like"/>
</dbReference>
<dbReference type="Proteomes" id="UP000450457">
    <property type="component" value="Unassembled WGS sequence"/>
</dbReference>
<dbReference type="GO" id="GO:0009052">
    <property type="term" value="P:pentose-phosphate shunt, non-oxidative branch"/>
    <property type="evidence" value="ECO:0007669"/>
    <property type="project" value="InterPro"/>
</dbReference>
<dbReference type="CDD" id="cd01398">
    <property type="entry name" value="RPI_A"/>
    <property type="match status" value="1"/>
</dbReference>
<evidence type="ECO:0000313" key="4">
    <source>
        <dbReference type="Proteomes" id="UP000450457"/>
    </source>
</evidence>
<evidence type="ECO:0000256" key="2">
    <source>
        <dbReference type="NCBIfam" id="TIGR00021"/>
    </source>
</evidence>
<comment type="caution">
    <text evidence="3">The sequence shown here is derived from an EMBL/GenBank/DDBJ whole genome shotgun (WGS) entry which is preliminary data.</text>
</comment>
<keyword evidence="1 3" id="KW-0413">Isomerase</keyword>
<dbReference type="GO" id="GO:0005829">
    <property type="term" value="C:cytosol"/>
    <property type="evidence" value="ECO:0007669"/>
    <property type="project" value="TreeGrafter"/>
</dbReference>
<dbReference type="InterPro" id="IPR004788">
    <property type="entry name" value="Ribose5P_isomerase_type_A"/>
</dbReference>
<dbReference type="Pfam" id="PF06026">
    <property type="entry name" value="Rib_5-P_isom_A"/>
    <property type="match status" value="1"/>
</dbReference>
<name>A0A845F6J7_9BACI</name>
<sequence length="270" mass="30073">MTKFCCGKRKRLLHLIHFVYHPCLFFYHSGIPKEEVISVKWKNNLAGQPVWSGEISNRDRKEKVAQQVSRYVKDGDVIGIGSGSTSFLALEKIAERVEKEKLEILAVPTSKEAEMNCSYYGLTTTSLLNHQPDWGFDGADEVDGAQRLIKGRGGALFAEKLVMASAAKTYILVDESKHVERLGEKFAVPLEVDPRAIHLVETALQHFECHDIQLRMAAAKDGPVLTEAGNVLIDVRFHDIHDTLEKELSAIPGVIETGLFIGYSVEILTV</sequence>
<dbReference type="NCBIfam" id="TIGR00021">
    <property type="entry name" value="rpiA"/>
    <property type="match status" value="1"/>
</dbReference>
<dbReference type="OrthoDB" id="5870696at2"/>
<dbReference type="SMART" id="SM01134">
    <property type="entry name" value="DeoRC"/>
    <property type="match status" value="1"/>
</dbReference>
<dbReference type="PANTHER" id="PTHR11934">
    <property type="entry name" value="RIBOSE-5-PHOSPHATE ISOMERASE"/>
    <property type="match status" value="1"/>
</dbReference>
<evidence type="ECO:0000313" key="3">
    <source>
        <dbReference type="EMBL" id="MYL69560.1"/>
    </source>
</evidence>
<proteinExistence type="predicted"/>
<gene>
    <name evidence="3" type="primary">rpiA</name>
    <name evidence="3" type="ORF">GLW00_01790</name>
</gene>